<accession>A0ABQ8RXZ1</accession>
<dbReference type="EMBL" id="JAJSOF020000039">
    <property type="protein sequence ID" value="KAJ4426591.1"/>
    <property type="molecule type" value="Genomic_DNA"/>
</dbReference>
<evidence type="ECO:0000313" key="3">
    <source>
        <dbReference type="Proteomes" id="UP001148838"/>
    </source>
</evidence>
<feature type="region of interest" description="Disordered" evidence="1">
    <location>
        <begin position="61"/>
        <end position="84"/>
    </location>
</feature>
<name>A0ABQ8RXZ1_PERAM</name>
<keyword evidence="3" id="KW-1185">Reference proteome</keyword>
<dbReference type="Proteomes" id="UP001148838">
    <property type="component" value="Unassembled WGS sequence"/>
</dbReference>
<comment type="caution">
    <text evidence="2">The sequence shown here is derived from an EMBL/GenBank/DDBJ whole genome shotgun (WGS) entry which is preliminary data.</text>
</comment>
<evidence type="ECO:0000256" key="1">
    <source>
        <dbReference type="SAM" id="MobiDB-lite"/>
    </source>
</evidence>
<gene>
    <name evidence="2" type="ORF">ANN_26389</name>
</gene>
<sequence>MKALRKIVGKTRLDKIRNTDIRNQCQIQEIGEWVETGRSQWAAHVSRMPEDRMTGIVRDNISVGKRSPGRPKRSGSNSLELTGL</sequence>
<feature type="compositionally biased region" description="Polar residues" evidence="1">
    <location>
        <begin position="74"/>
        <end position="84"/>
    </location>
</feature>
<organism evidence="2 3">
    <name type="scientific">Periplaneta americana</name>
    <name type="common">American cockroach</name>
    <name type="synonym">Blatta americana</name>
    <dbReference type="NCBI Taxonomy" id="6978"/>
    <lineage>
        <taxon>Eukaryota</taxon>
        <taxon>Metazoa</taxon>
        <taxon>Ecdysozoa</taxon>
        <taxon>Arthropoda</taxon>
        <taxon>Hexapoda</taxon>
        <taxon>Insecta</taxon>
        <taxon>Pterygota</taxon>
        <taxon>Neoptera</taxon>
        <taxon>Polyneoptera</taxon>
        <taxon>Dictyoptera</taxon>
        <taxon>Blattodea</taxon>
        <taxon>Blattoidea</taxon>
        <taxon>Blattidae</taxon>
        <taxon>Blattinae</taxon>
        <taxon>Periplaneta</taxon>
    </lineage>
</organism>
<reference evidence="2 3" key="1">
    <citation type="journal article" date="2022" name="Allergy">
        <title>Genome assembly and annotation of Periplaneta americana reveal a comprehensive cockroach allergen profile.</title>
        <authorList>
            <person name="Wang L."/>
            <person name="Xiong Q."/>
            <person name="Saelim N."/>
            <person name="Wang L."/>
            <person name="Nong W."/>
            <person name="Wan A.T."/>
            <person name="Shi M."/>
            <person name="Liu X."/>
            <person name="Cao Q."/>
            <person name="Hui J.H.L."/>
            <person name="Sookrung N."/>
            <person name="Leung T.F."/>
            <person name="Tungtrongchitr A."/>
            <person name="Tsui S.K.W."/>
        </authorList>
    </citation>
    <scope>NUCLEOTIDE SEQUENCE [LARGE SCALE GENOMIC DNA]</scope>
    <source>
        <strain evidence="2">PWHHKU_190912</strain>
    </source>
</reference>
<protein>
    <submittedName>
        <fullName evidence="2">Uncharacterized protein</fullName>
    </submittedName>
</protein>
<evidence type="ECO:0000313" key="2">
    <source>
        <dbReference type="EMBL" id="KAJ4426591.1"/>
    </source>
</evidence>
<proteinExistence type="predicted"/>